<reference evidence="5" key="3">
    <citation type="submission" date="2025-09" db="UniProtKB">
        <authorList>
            <consortium name="Ensembl"/>
        </authorList>
    </citation>
    <scope>IDENTIFICATION</scope>
</reference>
<dbReference type="GeneTree" id="ENSGT00550000075201"/>
<keyword evidence="1" id="KW-0391">Immunity</keyword>
<dbReference type="InterPro" id="IPR036179">
    <property type="entry name" value="Ig-like_dom_sf"/>
</dbReference>
<evidence type="ECO:0000313" key="5">
    <source>
        <dbReference type="Ensembl" id="ENSVURP00010032611.1"/>
    </source>
</evidence>
<dbReference type="Ensembl" id="ENSVURT00010037121.1">
    <property type="protein sequence ID" value="ENSVURP00010032611.1"/>
    <property type="gene ID" value="ENSVURG00010024862.1"/>
</dbReference>
<gene>
    <name evidence="5" type="primary">LOC114039755</name>
</gene>
<keyword evidence="3" id="KW-1280">Immunoglobulin</keyword>
<dbReference type="STRING" id="29139.ENSVURP00010032611"/>
<dbReference type="GO" id="GO:0019814">
    <property type="term" value="C:immunoglobulin complex"/>
    <property type="evidence" value="ECO:0007669"/>
    <property type="project" value="UniProtKB-KW"/>
</dbReference>
<dbReference type="Gene3D" id="2.60.40.10">
    <property type="entry name" value="Immunoglobulins"/>
    <property type="match status" value="2"/>
</dbReference>
<dbReference type="CDD" id="cd16095">
    <property type="entry name" value="IgV_H_TCR_mu"/>
    <property type="match status" value="1"/>
</dbReference>
<name>A0A4X2MD71_VOMUR</name>
<dbReference type="Pfam" id="PF07654">
    <property type="entry name" value="C1-set"/>
    <property type="match status" value="1"/>
</dbReference>
<organism evidence="5 6">
    <name type="scientific">Vombatus ursinus</name>
    <name type="common">Common wombat</name>
    <dbReference type="NCBI Taxonomy" id="29139"/>
    <lineage>
        <taxon>Eukaryota</taxon>
        <taxon>Metazoa</taxon>
        <taxon>Chordata</taxon>
        <taxon>Craniata</taxon>
        <taxon>Vertebrata</taxon>
        <taxon>Euteleostomi</taxon>
        <taxon>Mammalia</taxon>
        <taxon>Metatheria</taxon>
        <taxon>Diprotodontia</taxon>
        <taxon>Vombatidae</taxon>
        <taxon>Vombatus</taxon>
    </lineage>
</organism>
<dbReference type="GO" id="GO:0005576">
    <property type="term" value="C:extracellular region"/>
    <property type="evidence" value="ECO:0007669"/>
    <property type="project" value="UniProtKB-ARBA"/>
</dbReference>
<accession>A0A4X2MD71</accession>
<dbReference type="FunFam" id="2.60.40.10:FF:001810">
    <property type="entry name" value="T cell receptor delta constant"/>
    <property type="match status" value="1"/>
</dbReference>
<feature type="domain" description="Ig-like" evidence="4">
    <location>
        <begin position="17"/>
        <end position="110"/>
    </location>
</feature>
<dbReference type="SMART" id="SM00409">
    <property type="entry name" value="IG"/>
    <property type="match status" value="1"/>
</dbReference>
<dbReference type="Proteomes" id="UP000314987">
    <property type="component" value="Unassembled WGS sequence"/>
</dbReference>
<dbReference type="InterPro" id="IPR003597">
    <property type="entry name" value="Ig_C1-set"/>
</dbReference>
<dbReference type="PROSITE" id="PS50835">
    <property type="entry name" value="IG_LIKE"/>
    <property type="match status" value="1"/>
</dbReference>
<keyword evidence="2" id="KW-1064">Adaptive immunity</keyword>
<proteinExistence type="predicted"/>
<dbReference type="InterPro" id="IPR003599">
    <property type="entry name" value="Ig_sub"/>
</dbReference>
<dbReference type="GO" id="GO:0002250">
    <property type="term" value="P:adaptive immune response"/>
    <property type="evidence" value="ECO:0007669"/>
    <property type="project" value="UniProtKB-KW"/>
</dbReference>
<dbReference type="Pfam" id="PF07686">
    <property type="entry name" value="V-set"/>
    <property type="match status" value="1"/>
</dbReference>
<evidence type="ECO:0000256" key="2">
    <source>
        <dbReference type="ARBA" id="ARBA00023130"/>
    </source>
</evidence>
<protein>
    <recommendedName>
        <fullName evidence="4">Ig-like domain-containing protein</fullName>
    </recommendedName>
</protein>
<evidence type="ECO:0000256" key="1">
    <source>
        <dbReference type="ARBA" id="ARBA00022859"/>
    </source>
</evidence>
<dbReference type="FunFam" id="2.60.40.10:FF:003230">
    <property type="entry name" value="Uncharacterized protein"/>
    <property type="match status" value="1"/>
</dbReference>
<dbReference type="AlphaFoldDB" id="A0A4X2MD71"/>
<dbReference type="SMART" id="SM00406">
    <property type="entry name" value="IGv"/>
    <property type="match status" value="1"/>
</dbReference>
<dbReference type="PANTHER" id="PTHR23266">
    <property type="entry name" value="IMMUNOGLOBULIN HEAVY CHAIN"/>
    <property type="match status" value="1"/>
</dbReference>
<evidence type="ECO:0000259" key="4">
    <source>
        <dbReference type="PROSITE" id="PS50835"/>
    </source>
</evidence>
<reference evidence="5" key="2">
    <citation type="submission" date="2025-08" db="UniProtKB">
        <authorList>
            <consortium name="Ensembl"/>
        </authorList>
    </citation>
    <scope>IDENTIFICATION</scope>
</reference>
<evidence type="ECO:0000313" key="6">
    <source>
        <dbReference type="Proteomes" id="UP000314987"/>
    </source>
</evidence>
<evidence type="ECO:0000256" key="3">
    <source>
        <dbReference type="ARBA" id="ARBA00043265"/>
    </source>
</evidence>
<dbReference type="InterPro" id="IPR050199">
    <property type="entry name" value="IgHV"/>
</dbReference>
<dbReference type="InterPro" id="IPR013106">
    <property type="entry name" value="Ig_V-set"/>
</dbReference>
<dbReference type="SUPFAM" id="SSF48726">
    <property type="entry name" value="Immunoglobulin"/>
    <property type="match status" value="2"/>
</dbReference>
<dbReference type="InterPro" id="IPR013783">
    <property type="entry name" value="Ig-like_fold"/>
</dbReference>
<sequence length="283" mass="30437">ASQWENFGPGTKVTVVPLEQTVLTESGGGPQEAGKTLNLKCQTSGFQFKTSKLGWYLWAPGHSPLWLASLDSSSTDATEDRITASRQETGSQIFLKIEGLGLRDSGQYHCARRVGNGDDTDKLVFGHGTDVTVEPGPRAPLSPSVFLVKGQNAVACLIRNFYPKELHVSLDSPAPLISAQALTLVPMANGTYSAVQIGRVGENDTVTCSVKHLGKEIRVSHEPDHTGPDPGIASEKKLSCPEQNLMEGPEQGNKLLLNVMGLRLLLMKTVAINVLFTTMALIF</sequence>
<keyword evidence="6" id="KW-1185">Reference proteome</keyword>
<dbReference type="SMART" id="SM00407">
    <property type="entry name" value="IGc1"/>
    <property type="match status" value="1"/>
</dbReference>
<reference evidence="6" key="1">
    <citation type="submission" date="2018-12" db="EMBL/GenBank/DDBJ databases">
        <authorList>
            <person name="Yazar S."/>
        </authorList>
    </citation>
    <scope>NUCLEOTIDE SEQUENCE [LARGE SCALE GENOMIC DNA]</scope>
</reference>
<dbReference type="InterPro" id="IPR007110">
    <property type="entry name" value="Ig-like_dom"/>
</dbReference>